<protein>
    <submittedName>
        <fullName evidence="1">Uncharacterized protein</fullName>
    </submittedName>
</protein>
<name>A0A2P5HE11_DIAHE</name>
<organism evidence="1 2">
    <name type="scientific">Diaporthe helianthi</name>
    <dbReference type="NCBI Taxonomy" id="158607"/>
    <lineage>
        <taxon>Eukaryota</taxon>
        <taxon>Fungi</taxon>
        <taxon>Dikarya</taxon>
        <taxon>Ascomycota</taxon>
        <taxon>Pezizomycotina</taxon>
        <taxon>Sordariomycetes</taxon>
        <taxon>Sordariomycetidae</taxon>
        <taxon>Diaporthales</taxon>
        <taxon>Diaporthaceae</taxon>
        <taxon>Diaporthe</taxon>
    </lineage>
</organism>
<dbReference type="EMBL" id="MAVT02005094">
    <property type="protein sequence ID" value="POS68493.1"/>
    <property type="molecule type" value="Genomic_DNA"/>
</dbReference>
<dbReference type="AlphaFoldDB" id="A0A2P5HE11"/>
<reference evidence="1" key="1">
    <citation type="submission" date="2017-09" db="EMBL/GenBank/DDBJ databases">
        <title>Polyketide synthases of a Diaporthe helianthi virulent isolate.</title>
        <authorList>
            <person name="Baroncelli R."/>
        </authorList>
    </citation>
    <scope>NUCLEOTIDE SEQUENCE [LARGE SCALE GENOMIC DNA]</scope>
    <source>
        <strain evidence="1">7/96</strain>
    </source>
</reference>
<proteinExistence type="predicted"/>
<sequence>MEAAPNGADKYFQKRLAGRCLDITVCTTTYDPAFKLELGLLFLIDETKCSRSAPVASGFQVPDEIARLNPAAPRYRLQEMPPLSIGKEWQEETGADKGFRPPFNIDREARVFLYFPMDSDVAAVAFLAINAEFGPPTEQEKFFMRPREERGRLIQSAMIIWKSQYMQ</sequence>
<dbReference type="OrthoDB" id="5240183at2759"/>
<evidence type="ECO:0000313" key="2">
    <source>
        <dbReference type="Proteomes" id="UP000094444"/>
    </source>
</evidence>
<gene>
    <name evidence="1" type="ORF">DHEL01_v213113</name>
</gene>
<dbReference type="InParanoid" id="A0A2P5HE11"/>
<dbReference type="Proteomes" id="UP000094444">
    <property type="component" value="Unassembled WGS sequence"/>
</dbReference>
<evidence type="ECO:0000313" key="1">
    <source>
        <dbReference type="EMBL" id="POS68493.1"/>
    </source>
</evidence>
<keyword evidence="2" id="KW-1185">Reference proteome</keyword>
<comment type="caution">
    <text evidence="1">The sequence shown here is derived from an EMBL/GenBank/DDBJ whole genome shotgun (WGS) entry which is preliminary data.</text>
</comment>
<accession>A0A2P5HE11</accession>